<evidence type="ECO:0000256" key="6">
    <source>
        <dbReference type="SAM" id="MobiDB-lite"/>
    </source>
</evidence>
<evidence type="ECO:0000256" key="5">
    <source>
        <dbReference type="ARBA" id="ARBA00023136"/>
    </source>
</evidence>
<dbReference type="Gene3D" id="2.60.120.260">
    <property type="entry name" value="Galactose-binding domain-like"/>
    <property type="match status" value="1"/>
</dbReference>
<feature type="transmembrane region" description="Helical" evidence="7">
    <location>
        <begin position="117"/>
        <end position="145"/>
    </location>
</feature>
<keyword evidence="5 7" id="KW-0472">Membrane</keyword>
<feature type="transmembrane region" description="Helical" evidence="7">
    <location>
        <begin position="6"/>
        <end position="29"/>
    </location>
</feature>
<feature type="transmembrane region" description="Helical" evidence="7">
    <location>
        <begin position="41"/>
        <end position="62"/>
    </location>
</feature>
<evidence type="ECO:0000256" key="4">
    <source>
        <dbReference type="ARBA" id="ARBA00022989"/>
    </source>
</evidence>
<dbReference type="InterPro" id="IPR013766">
    <property type="entry name" value="Thioredoxin_domain"/>
</dbReference>
<dbReference type="InterPro" id="IPR041017">
    <property type="entry name" value="Thioredoxin_10"/>
</dbReference>
<accession>A0A1L7D0U1</accession>
<evidence type="ECO:0000256" key="2">
    <source>
        <dbReference type="ARBA" id="ARBA00022475"/>
    </source>
</evidence>
<dbReference type="PANTHER" id="PTHR42852">
    <property type="entry name" value="THIOL:DISULFIDE INTERCHANGE PROTEIN DSBE"/>
    <property type="match status" value="1"/>
</dbReference>
<keyword evidence="10" id="KW-1185">Reference proteome</keyword>
<name>A0A1L7D0U1_9CORY</name>
<dbReference type="Pfam" id="PF00578">
    <property type="entry name" value="AhpC-TSA"/>
    <property type="match status" value="1"/>
</dbReference>
<keyword evidence="2" id="KW-1003">Cell membrane</keyword>
<dbReference type="GO" id="GO:0016491">
    <property type="term" value="F:oxidoreductase activity"/>
    <property type="evidence" value="ECO:0007669"/>
    <property type="project" value="InterPro"/>
</dbReference>
<comment type="subcellular location">
    <subcellularLocation>
        <location evidence="1">Cell membrane</location>
        <topology evidence="1">Multi-pass membrane protein</topology>
    </subcellularLocation>
</comment>
<dbReference type="InterPro" id="IPR036249">
    <property type="entry name" value="Thioredoxin-like_sf"/>
</dbReference>
<sequence length="550" mass="59538">MIFSMILIGLVGGVLTSLSPCILPVLPLILAVSSGDKRRPYLVVAGLVVSFAALTLVGSLALNALGLPGSTVKWVGIGLLIAVGLGMLVPKLGEWLQAPFDKVPKPYFLQNKVRDRGGFAVGLVLGAVYVPCAGPVLAAITVAAATGEIDARIFGLTLSFAVGAALPLLAFAVGGNKVGQRVDWFQSNQGIIRRVSGVIVILLAIALAFDAPAAIQRSLPDWTSSAQRSLGDKVIIGDGDLETCRREEDATKANDCGKLPELAGLENWFNTDQPVDPLTSGNVTLVDFWAYACINCQRANEHVTKLYDNYKDYGLDVIGIHAPEYSFEEDLANVKKAAQDTGINYPVVQDNNFVTWKNFNNRYWPAHYLTDHNGTVVQIHEGEGKYAETETLVRQLLKERDPNVELPAPVEKDVTDQPREPRNPETYLGAQRSRYQANPVRGQSIGMVDYGPGTPPSLGQYSLAGKWDIGEMSIKPQPGASLQLNYQAKWVQLVVSGKGTIKLTHEDGSVETFDITNPGSVDLIRVENNHQELITIEPDAGLELYSFTFG</sequence>
<dbReference type="AlphaFoldDB" id="A0A1L7D0U1"/>
<dbReference type="Pfam" id="PF17991">
    <property type="entry name" value="Thioredoxin_10"/>
    <property type="match status" value="1"/>
</dbReference>
<feature type="transmembrane region" description="Helical" evidence="7">
    <location>
        <begin position="74"/>
        <end position="96"/>
    </location>
</feature>
<dbReference type="InterPro" id="IPR003834">
    <property type="entry name" value="Cyt_c_assmbl_TM_dom"/>
</dbReference>
<evidence type="ECO:0000256" key="3">
    <source>
        <dbReference type="ARBA" id="ARBA00022692"/>
    </source>
</evidence>
<dbReference type="InterPro" id="IPR050553">
    <property type="entry name" value="Thioredoxin_ResA/DsbE_sf"/>
</dbReference>
<proteinExistence type="predicted"/>
<dbReference type="PANTHER" id="PTHR42852:SF13">
    <property type="entry name" value="PROTEIN DIPZ"/>
    <property type="match status" value="1"/>
</dbReference>
<dbReference type="GO" id="GO:0005886">
    <property type="term" value="C:plasma membrane"/>
    <property type="evidence" value="ECO:0007669"/>
    <property type="project" value="UniProtKB-SubCell"/>
</dbReference>
<dbReference type="InterPro" id="IPR000866">
    <property type="entry name" value="AhpC/TSA"/>
</dbReference>
<feature type="transmembrane region" description="Helical" evidence="7">
    <location>
        <begin position="195"/>
        <end position="215"/>
    </location>
</feature>
<dbReference type="EMBL" id="CP009249">
    <property type="protein sequence ID" value="APT91652.1"/>
    <property type="molecule type" value="Genomic_DNA"/>
</dbReference>
<dbReference type="GO" id="GO:0017004">
    <property type="term" value="P:cytochrome complex assembly"/>
    <property type="evidence" value="ECO:0007669"/>
    <property type="project" value="InterPro"/>
</dbReference>
<dbReference type="STRING" id="161895.CPHO_00460"/>
<keyword evidence="4 7" id="KW-1133">Transmembrane helix</keyword>
<organism evidence="9 10">
    <name type="scientific">Corynebacterium phocae</name>
    <dbReference type="NCBI Taxonomy" id="161895"/>
    <lineage>
        <taxon>Bacteria</taxon>
        <taxon>Bacillati</taxon>
        <taxon>Actinomycetota</taxon>
        <taxon>Actinomycetes</taxon>
        <taxon>Mycobacteriales</taxon>
        <taxon>Corynebacteriaceae</taxon>
        <taxon>Corynebacterium</taxon>
    </lineage>
</organism>
<gene>
    <name evidence="9" type="ORF">CPHO_00460</name>
</gene>
<feature type="compositionally biased region" description="Basic and acidic residues" evidence="6">
    <location>
        <begin position="410"/>
        <end position="423"/>
    </location>
</feature>
<dbReference type="Pfam" id="PF02683">
    <property type="entry name" value="DsbD_TM"/>
    <property type="match status" value="1"/>
</dbReference>
<evidence type="ECO:0000313" key="9">
    <source>
        <dbReference type="EMBL" id="APT91652.1"/>
    </source>
</evidence>
<dbReference type="Proteomes" id="UP000185491">
    <property type="component" value="Chromosome"/>
</dbReference>
<evidence type="ECO:0000256" key="1">
    <source>
        <dbReference type="ARBA" id="ARBA00004651"/>
    </source>
</evidence>
<protein>
    <submittedName>
        <fullName evidence="9">Membrane protein</fullName>
    </submittedName>
</protein>
<dbReference type="SUPFAM" id="SSF52833">
    <property type="entry name" value="Thioredoxin-like"/>
    <property type="match status" value="1"/>
</dbReference>
<dbReference type="PROSITE" id="PS51352">
    <property type="entry name" value="THIOREDOXIN_2"/>
    <property type="match status" value="1"/>
</dbReference>
<dbReference type="KEGG" id="cpho:CPHO_00460"/>
<feature type="domain" description="Thioredoxin" evidence="8">
    <location>
        <begin position="253"/>
        <end position="398"/>
    </location>
</feature>
<keyword evidence="3 7" id="KW-0812">Transmembrane</keyword>
<feature type="region of interest" description="Disordered" evidence="6">
    <location>
        <begin position="400"/>
        <end position="435"/>
    </location>
</feature>
<evidence type="ECO:0000313" key="10">
    <source>
        <dbReference type="Proteomes" id="UP000185491"/>
    </source>
</evidence>
<dbReference type="GO" id="GO:0016209">
    <property type="term" value="F:antioxidant activity"/>
    <property type="evidence" value="ECO:0007669"/>
    <property type="project" value="InterPro"/>
</dbReference>
<evidence type="ECO:0000259" key="8">
    <source>
        <dbReference type="PROSITE" id="PS51352"/>
    </source>
</evidence>
<reference evidence="9 10" key="1">
    <citation type="submission" date="2014-08" db="EMBL/GenBank/DDBJ databases">
        <title>Complete genome sequence of Corynebacterium phocae M408/89/1(T)(=DSM 44612(T)), isolated from the common seal (Phoca vitulina).</title>
        <authorList>
            <person name="Ruckert C."/>
            <person name="Albersmeier A."/>
            <person name="Winkler A."/>
            <person name="Kalinowski J."/>
        </authorList>
    </citation>
    <scope>NUCLEOTIDE SEQUENCE [LARGE SCALE GENOMIC DNA]</scope>
    <source>
        <strain evidence="9 10">M408/89/1</strain>
    </source>
</reference>
<feature type="transmembrane region" description="Helical" evidence="7">
    <location>
        <begin position="151"/>
        <end position="174"/>
    </location>
</feature>
<evidence type="ECO:0000256" key="7">
    <source>
        <dbReference type="SAM" id="Phobius"/>
    </source>
</evidence>
<dbReference type="Gene3D" id="3.40.30.10">
    <property type="entry name" value="Glutaredoxin"/>
    <property type="match status" value="1"/>
</dbReference>